<keyword evidence="9" id="KW-0414">Isoprene biosynthesis</keyword>
<dbReference type="GO" id="GO:0005524">
    <property type="term" value="F:ATP binding"/>
    <property type="evidence" value="ECO:0007669"/>
    <property type="project" value="UniProtKB-UniRule"/>
</dbReference>
<proteinExistence type="inferred from homology"/>
<evidence type="ECO:0000256" key="5">
    <source>
        <dbReference type="ARBA" id="ARBA00022741"/>
    </source>
</evidence>
<dbReference type="InterPro" id="IPR036554">
    <property type="entry name" value="GHMP_kinase_C_sf"/>
</dbReference>
<dbReference type="GO" id="GO:0016114">
    <property type="term" value="P:terpenoid biosynthetic process"/>
    <property type="evidence" value="ECO:0007669"/>
    <property type="project" value="UniProtKB-UniRule"/>
</dbReference>
<name>A0A0X8GXX5_9FIRM</name>
<evidence type="ECO:0000256" key="3">
    <source>
        <dbReference type="ARBA" id="ARBA00017473"/>
    </source>
</evidence>
<feature type="domain" description="GHMP kinase N-terminal" evidence="10">
    <location>
        <begin position="61"/>
        <end position="136"/>
    </location>
</feature>
<evidence type="ECO:0000256" key="1">
    <source>
        <dbReference type="ARBA" id="ARBA00009684"/>
    </source>
</evidence>
<feature type="binding site" evidence="9">
    <location>
        <begin position="89"/>
        <end position="99"/>
    </location>
    <ligand>
        <name>ATP</name>
        <dbReference type="ChEBI" id="CHEBI:30616"/>
    </ligand>
</feature>
<evidence type="ECO:0000259" key="11">
    <source>
        <dbReference type="Pfam" id="PF08544"/>
    </source>
</evidence>
<dbReference type="PIRSF" id="PIRSF010376">
    <property type="entry name" value="IspE"/>
    <property type="match status" value="1"/>
</dbReference>
<dbReference type="SUPFAM" id="SSF54211">
    <property type="entry name" value="Ribosomal protein S5 domain 2-like"/>
    <property type="match status" value="1"/>
</dbReference>
<keyword evidence="4 9" id="KW-0808">Transferase</keyword>
<dbReference type="GO" id="GO:0050515">
    <property type="term" value="F:4-(cytidine 5'-diphospho)-2-C-methyl-D-erythritol kinase activity"/>
    <property type="evidence" value="ECO:0007669"/>
    <property type="project" value="UniProtKB-UniRule"/>
</dbReference>
<evidence type="ECO:0000256" key="2">
    <source>
        <dbReference type="ARBA" id="ARBA00012052"/>
    </source>
</evidence>
<feature type="domain" description="GHMP kinase C-terminal" evidence="11">
    <location>
        <begin position="209"/>
        <end position="265"/>
    </location>
</feature>
<evidence type="ECO:0000313" key="12">
    <source>
        <dbReference type="EMBL" id="AMC92467.1"/>
    </source>
</evidence>
<sequence>MRRKAYAKVTLTLQLVKRDREGVHFDNVIVPIDLFDMVYLDVADKMMLQTNKDYLPLDQRNTVYHAIMLMKERYNITDNFSVRIVKNIPAQAGLGGGSADAAAIIHLIDEKYNLNLTLDEKIDIGRQIDEDTPFCLVNKPARVQGIGDVIQPIPLNIDLHYLIVKPPYGISTKRFLKRIQTFEHDAVITESMIQACKDGDYQTIIVNRINEMQKNVLAYYPKLKNVIHRLEKLGLDGICMSGSGTSIVGFSQDIETVRIAYERIALKYPFVKYGTIKAQDMVE</sequence>
<dbReference type="RefSeq" id="WP_067629702.1">
    <property type="nucleotide sequence ID" value="NZ_CP013213.1"/>
</dbReference>
<dbReference type="GO" id="GO:0019288">
    <property type="term" value="P:isopentenyl diphosphate biosynthetic process, methylerythritol 4-phosphate pathway"/>
    <property type="evidence" value="ECO:0007669"/>
    <property type="project" value="UniProtKB-UniRule"/>
</dbReference>
<evidence type="ECO:0000256" key="7">
    <source>
        <dbReference type="ARBA" id="ARBA00022840"/>
    </source>
</evidence>
<dbReference type="PANTHER" id="PTHR43527">
    <property type="entry name" value="4-DIPHOSPHOCYTIDYL-2-C-METHYL-D-ERYTHRITOL KINASE, CHLOROPLASTIC"/>
    <property type="match status" value="1"/>
</dbReference>
<dbReference type="UniPathway" id="UPA00056">
    <property type="reaction ID" value="UER00094"/>
</dbReference>
<keyword evidence="7 9" id="KW-0067">ATP-binding</keyword>
<dbReference type="STRING" id="1514105.AOC36_00200"/>
<dbReference type="AlphaFoldDB" id="A0A0X8GXX5"/>
<dbReference type="Proteomes" id="UP000063781">
    <property type="component" value="Chromosome"/>
</dbReference>
<evidence type="ECO:0000256" key="9">
    <source>
        <dbReference type="HAMAP-Rule" id="MF_00061"/>
    </source>
</evidence>
<dbReference type="Gene3D" id="3.30.70.890">
    <property type="entry name" value="GHMP kinase, C-terminal domain"/>
    <property type="match status" value="1"/>
</dbReference>
<dbReference type="Pfam" id="PF00288">
    <property type="entry name" value="GHMP_kinases_N"/>
    <property type="match status" value="1"/>
</dbReference>
<dbReference type="SUPFAM" id="SSF55060">
    <property type="entry name" value="GHMP Kinase, C-terminal domain"/>
    <property type="match status" value="1"/>
</dbReference>
<keyword evidence="13" id="KW-1185">Reference proteome</keyword>
<dbReference type="HAMAP" id="MF_00061">
    <property type="entry name" value="IspE"/>
    <property type="match status" value="1"/>
</dbReference>
<dbReference type="Pfam" id="PF08544">
    <property type="entry name" value="GHMP_kinases_C"/>
    <property type="match status" value="1"/>
</dbReference>
<evidence type="ECO:0000259" key="10">
    <source>
        <dbReference type="Pfam" id="PF00288"/>
    </source>
</evidence>
<evidence type="ECO:0000313" key="13">
    <source>
        <dbReference type="Proteomes" id="UP000063781"/>
    </source>
</evidence>
<dbReference type="InterPro" id="IPR020568">
    <property type="entry name" value="Ribosomal_Su5_D2-typ_SF"/>
</dbReference>
<gene>
    <name evidence="9" type="primary">ispE</name>
    <name evidence="12" type="ORF">AOC36_00200</name>
</gene>
<reference evidence="12 13" key="1">
    <citation type="submission" date="2015-10" db="EMBL/GenBank/DDBJ databases">
        <title>Erysipelothrix larvae sp. LV19 isolated from the larval gut of the rhinoceros beetle, Trypoxylus dichotomus.</title>
        <authorList>
            <person name="Lim S."/>
            <person name="Kim B.-C."/>
        </authorList>
    </citation>
    <scope>NUCLEOTIDE SEQUENCE [LARGE SCALE GENOMIC DNA]</scope>
    <source>
        <strain evidence="12 13">LV19</strain>
    </source>
</reference>
<comment type="catalytic activity">
    <reaction evidence="9">
        <text>4-CDP-2-C-methyl-D-erythritol + ATP = 4-CDP-2-C-methyl-D-erythritol 2-phosphate + ADP + H(+)</text>
        <dbReference type="Rhea" id="RHEA:18437"/>
        <dbReference type="ChEBI" id="CHEBI:15378"/>
        <dbReference type="ChEBI" id="CHEBI:30616"/>
        <dbReference type="ChEBI" id="CHEBI:57823"/>
        <dbReference type="ChEBI" id="CHEBI:57919"/>
        <dbReference type="ChEBI" id="CHEBI:456216"/>
        <dbReference type="EC" id="2.7.1.148"/>
    </reaction>
</comment>
<keyword evidence="5 9" id="KW-0547">Nucleotide-binding</keyword>
<dbReference type="InterPro" id="IPR014721">
    <property type="entry name" value="Ribsml_uS5_D2-typ_fold_subgr"/>
</dbReference>
<dbReference type="EMBL" id="CP013213">
    <property type="protein sequence ID" value="AMC92467.1"/>
    <property type="molecule type" value="Genomic_DNA"/>
</dbReference>
<evidence type="ECO:0000256" key="6">
    <source>
        <dbReference type="ARBA" id="ARBA00022777"/>
    </source>
</evidence>
<dbReference type="OrthoDB" id="9809438at2"/>
<feature type="active site" evidence="9">
    <location>
        <position position="8"/>
    </location>
</feature>
<dbReference type="NCBIfam" id="TIGR00154">
    <property type="entry name" value="ispE"/>
    <property type="match status" value="1"/>
</dbReference>
<feature type="active site" evidence="9">
    <location>
        <position position="131"/>
    </location>
</feature>
<dbReference type="KEGG" id="erl:AOC36_00200"/>
<comment type="pathway">
    <text evidence="9">Isoprenoid biosynthesis; isopentenyl diphosphate biosynthesis via DXP pathway; isopentenyl diphosphate from 1-deoxy-D-xylulose 5-phosphate: step 3/6.</text>
</comment>
<dbReference type="Gene3D" id="3.30.230.10">
    <property type="match status" value="1"/>
</dbReference>
<dbReference type="InterPro" id="IPR013750">
    <property type="entry name" value="GHMP_kinase_C_dom"/>
</dbReference>
<evidence type="ECO:0000256" key="4">
    <source>
        <dbReference type="ARBA" id="ARBA00022679"/>
    </source>
</evidence>
<comment type="similarity">
    <text evidence="1 9">Belongs to the GHMP kinase family. IspE subfamily.</text>
</comment>
<comment type="function">
    <text evidence="9">Catalyzes the phosphorylation of the position 2 hydroxy group of 4-diphosphocytidyl-2C-methyl-D-erythritol.</text>
</comment>
<dbReference type="EC" id="2.7.1.148" evidence="2 9"/>
<dbReference type="PANTHER" id="PTHR43527:SF2">
    <property type="entry name" value="4-DIPHOSPHOCYTIDYL-2-C-METHYL-D-ERYTHRITOL KINASE, CHLOROPLASTIC"/>
    <property type="match status" value="1"/>
</dbReference>
<protein>
    <recommendedName>
        <fullName evidence="3 9">4-diphosphocytidyl-2-C-methyl-D-erythritol kinase</fullName>
        <shortName evidence="9">CMK</shortName>
        <ecNumber evidence="2 9">2.7.1.148</ecNumber>
    </recommendedName>
    <alternativeName>
        <fullName evidence="8 9">4-(cytidine-5'-diphospho)-2-C-methyl-D-erythritol kinase</fullName>
    </alternativeName>
</protein>
<accession>A0A0X8GXX5</accession>
<dbReference type="InterPro" id="IPR006204">
    <property type="entry name" value="GHMP_kinase_N_dom"/>
</dbReference>
<evidence type="ECO:0000256" key="8">
    <source>
        <dbReference type="ARBA" id="ARBA00032554"/>
    </source>
</evidence>
<keyword evidence="6 9" id="KW-0418">Kinase</keyword>
<dbReference type="InterPro" id="IPR004424">
    <property type="entry name" value="IspE"/>
</dbReference>
<organism evidence="12 13">
    <name type="scientific">Erysipelothrix larvae</name>
    <dbReference type="NCBI Taxonomy" id="1514105"/>
    <lineage>
        <taxon>Bacteria</taxon>
        <taxon>Bacillati</taxon>
        <taxon>Bacillota</taxon>
        <taxon>Erysipelotrichia</taxon>
        <taxon>Erysipelotrichales</taxon>
        <taxon>Erysipelotrichaceae</taxon>
        <taxon>Erysipelothrix</taxon>
    </lineage>
</organism>